<accession>A0ABP3JES9</accession>
<name>A0ABP3JES9_9BACI</name>
<comment type="caution">
    <text evidence="2">The sequence shown here is derived from an EMBL/GenBank/DDBJ whole genome shotgun (WGS) entry which is preliminary data.</text>
</comment>
<keyword evidence="1" id="KW-0812">Transmembrane</keyword>
<evidence type="ECO:0000313" key="3">
    <source>
        <dbReference type="Proteomes" id="UP001500740"/>
    </source>
</evidence>
<sequence length="145" mass="16669">MNLFTPKDASTYVKNEFDHMQSQVSPFMKRSMIYSFIAFPLIAISVFNLFFVISSMSLTSDSALVIGGLALIGAIGMALFKESVHNNKSLHQTSLEYVKSRIKKSEIIPEHAIDRYLKNIENSPNRLFQTFHDFLQHEERLKNHE</sequence>
<reference evidence="3" key="1">
    <citation type="journal article" date="2019" name="Int. J. Syst. Evol. Microbiol.">
        <title>The Global Catalogue of Microorganisms (GCM) 10K type strain sequencing project: providing services to taxonomists for standard genome sequencing and annotation.</title>
        <authorList>
            <consortium name="The Broad Institute Genomics Platform"/>
            <consortium name="The Broad Institute Genome Sequencing Center for Infectious Disease"/>
            <person name="Wu L."/>
            <person name="Ma J."/>
        </authorList>
    </citation>
    <scope>NUCLEOTIDE SEQUENCE [LARGE SCALE GENOMIC DNA]</scope>
    <source>
        <strain evidence="3">JCM 14193</strain>
    </source>
</reference>
<dbReference type="InterPro" id="IPR020205">
    <property type="entry name" value="Uncharacterised_YwnF_TM"/>
</dbReference>
<keyword evidence="1" id="KW-0472">Membrane</keyword>
<dbReference type="Pfam" id="PF17370">
    <property type="entry name" value="DUF5392"/>
    <property type="match status" value="1"/>
</dbReference>
<evidence type="ECO:0000313" key="2">
    <source>
        <dbReference type="EMBL" id="GAA0451242.1"/>
    </source>
</evidence>
<dbReference type="RefSeq" id="WP_343781216.1">
    <property type="nucleotide sequence ID" value="NZ_BAAACZ010000003.1"/>
</dbReference>
<keyword evidence="1" id="KW-1133">Transmembrane helix</keyword>
<feature type="transmembrane region" description="Helical" evidence="1">
    <location>
        <begin position="33"/>
        <end position="56"/>
    </location>
</feature>
<feature type="transmembrane region" description="Helical" evidence="1">
    <location>
        <begin position="62"/>
        <end position="80"/>
    </location>
</feature>
<dbReference type="Proteomes" id="UP001500740">
    <property type="component" value="Unassembled WGS sequence"/>
</dbReference>
<dbReference type="EMBL" id="BAAACZ010000003">
    <property type="protein sequence ID" value="GAA0451242.1"/>
    <property type="molecule type" value="Genomic_DNA"/>
</dbReference>
<organism evidence="2 3">
    <name type="scientific">Alkalibacillus silvisoli</name>
    <dbReference type="NCBI Taxonomy" id="392823"/>
    <lineage>
        <taxon>Bacteria</taxon>
        <taxon>Bacillati</taxon>
        <taxon>Bacillota</taxon>
        <taxon>Bacilli</taxon>
        <taxon>Bacillales</taxon>
        <taxon>Bacillaceae</taxon>
        <taxon>Alkalibacillus</taxon>
    </lineage>
</organism>
<proteinExistence type="predicted"/>
<gene>
    <name evidence="2" type="ORF">GCM10008935_02200</name>
</gene>
<keyword evidence="3" id="KW-1185">Reference proteome</keyword>
<evidence type="ECO:0000256" key="1">
    <source>
        <dbReference type="SAM" id="Phobius"/>
    </source>
</evidence>
<protein>
    <submittedName>
        <fullName evidence="2">DUF5392 family protein</fullName>
    </submittedName>
</protein>